<dbReference type="InterPro" id="IPR032675">
    <property type="entry name" value="LRR_dom_sf"/>
</dbReference>
<dbReference type="SUPFAM" id="SSF52047">
    <property type="entry name" value="RNI-like"/>
    <property type="match status" value="1"/>
</dbReference>
<protein>
    <submittedName>
        <fullName evidence="1">Pentapeptide repeat protein</fullName>
    </submittedName>
</protein>
<dbReference type="Proteomes" id="UP000218418">
    <property type="component" value="Chromosome"/>
</dbReference>
<sequence length="416" mass="46984">MTNNQNQPNKYDAVLGGNSPPPIHGAVLGGIEGVKKRLLSSDVDVQISALNDALNYGDVGLDLVIEALENESEKIRNHAYKALIFKNEPKINTILKNYRYWDFWDLRERISEPLNNGYIFQDFKIFSNRKVEYFDQKSVISNPLNKAYVIDYDGFDALIKQPLASEIESLIFKFDYDSDFIVSENILTNLKAVFAGGYGNNYEISWIDIPNIGFILKNYPNLEMLQLRGGDDNYIHNMRGNYERYYPNNWQDIFELKHDKLKALIIETGGLGCEKIANILSTKLSSLEHFELWLGNEEYGGNSSINDLMPLLSGELFPNLTYLGLRNSEYADDIATAIVNSPIINRIQVLDLSMGNLGDEGAEALLNSPAVNDLAILNVSDSCISDEMFDNLNNLDVEVFAQTDKYPGDRYCSVTE</sequence>
<evidence type="ECO:0000313" key="2">
    <source>
        <dbReference type="Proteomes" id="UP000218418"/>
    </source>
</evidence>
<proteinExistence type="predicted"/>
<dbReference type="EMBL" id="AP018227">
    <property type="protein sequence ID" value="BAY82605.1"/>
    <property type="molecule type" value="Genomic_DNA"/>
</dbReference>
<dbReference type="OrthoDB" id="571184at2"/>
<dbReference type="AlphaFoldDB" id="A0A1Z4LMY7"/>
<evidence type="ECO:0000313" key="1">
    <source>
        <dbReference type="EMBL" id="BAY82605.1"/>
    </source>
</evidence>
<accession>A0A1Z4LMY7</accession>
<organism evidence="1 2">
    <name type="scientific">Calothrix parasitica NIES-267</name>
    <dbReference type="NCBI Taxonomy" id="1973488"/>
    <lineage>
        <taxon>Bacteria</taxon>
        <taxon>Bacillati</taxon>
        <taxon>Cyanobacteriota</taxon>
        <taxon>Cyanophyceae</taxon>
        <taxon>Nostocales</taxon>
        <taxon>Calotrichaceae</taxon>
        <taxon>Calothrix</taxon>
    </lineage>
</organism>
<keyword evidence="2" id="KW-1185">Reference proteome</keyword>
<name>A0A1Z4LMY7_9CYAN</name>
<gene>
    <name evidence="1" type="ORF">NIES267_20880</name>
</gene>
<reference evidence="1 2" key="1">
    <citation type="submission" date="2017-06" db="EMBL/GenBank/DDBJ databases">
        <title>Genome sequencing of cyanobaciteial culture collection at National Institute for Environmental Studies (NIES).</title>
        <authorList>
            <person name="Hirose Y."/>
            <person name="Shimura Y."/>
            <person name="Fujisawa T."/>
            <person name="Nakamura Y."/>
            <person name="Kawachi M."/>
        </authorList>
    </citation>
    <scope>NUCLEOTIDE SEQUENCE [LARGE SCALE GENOMIC DNA]</scope>
    <source>
        <strain evidence="1 2">NIES-267</strain>
    </source>
</reference>
<dbReference type="Gene3D" id="3.80.10.10">
    <property type="entry name" value="Ribonuclease Inhibitor"/>
    <property type="match status" value="1"/>
</dbReference>